<evidence type="ECO:0000313" key="3">
    <source>
        <dbReference type="Proteomes" id="UP000000305"/>
    </source>
</evidence>
<keyword evidence="3" id="KW-1185">Reference proteome</keyword>
<dbReference type="HOGENOM" id="CLU_1798391_0_0_1"/>
<evidence type="ECO:0000313" key="2">
    <source>
        <dbReference type="EMBL" id="EFX69874.1"/>
    </source>
</evidence>
<gene>
    <name evidence="2" type="ORF">DAPPUDRAFT_113260</name>
</gene>
<protein>
    <submittedName>
        <fullName evidence="2">Uncharacterized protein</fullName>
    </submittedName>
</protein>
<sequence>MESPPSSNDSTPGENGQPSADNNHHQQSNGRFHFKSDPERQSDKDDEEDELLVGADRRSPPSDVVQPGVRFQQRHSHQHWKKSGVFGDGLISSHQQHQHHHIKPLIKSPQLQPHHRLSHNSLFGSSKSMDFGYEDESVSFNDDV</sequence>
<name>E9HEH9_DAPPU</name>
<dbReference type="EMBL" id="GL732629">
    <property type="protein sequence ID" value="EFX69874.1"/>
    <property type="molecule type" value="Genomic_DNA"/>
</dbReference>
<dbReference type="InParanoid" id="E9HEH9"/>
<feature type="compositionally biased region" description="Polar residues" evidence="1">
    <location>
        <begin position="119"/>
        <end position="128"/>
    </location>
</feature>
<reference evidence="2 3" key="1">
    <citation type="journal article" date="2011" name="Science">
        <title>The ecoresponsive genome of Daphnia pulex.</title>
        <authorList>
            <person name="Colbourne J.K."/>
            <person name="Pfrender M.E."/>
            <person name="Gilbert D."/>
            <person name="Thomas W.K."/>
            <person name="Tucker A."/>
            <person name="Oakley T.H."/>
            <person name="Tokishita S."/>
            <person name="Aerts A."/>
            <person name="Arnold G.J."/>
            <person name="Basu M.K."/>
            <person name="Bauer D.J."/>
            <person name="Caceres C.E."/>
            <person name="Carmel L."/>
            <person name="Casola C."/>
            <person name="Choi J.H."/>
            <person name="Detter J.C."/>
            <person name="Dong Q."/>
            <person name="Dusheyko S."/>
            <person name="Eads B.D."/>
            <person name="Frohlich T."/>
            <person name="Geiler-Samerotte K.A."/>
            <person name="Gerlach D."/>
            <person name="Hatcher P."/>
            <person name="Jogdeo S."/>
            <person name="Krijgsveld J."/>
            <person name="Kriventseva E.V."/>
            <person name="Kultz D."/>
            <person name="Laforsch C."/>
            <person name="Lindquist E."/>
            <person name="Lopez J."/>
            <person name="Manak J.R."/>
            <person name="Muller J."/>
            <person name="Pangilinan J."/>
            <person name="Patwardhan R.P."/>
            <person name="Pitluck S."/>
            <person name="Pritham E.J."/>
            <person name="Rechtsteiner A."/>
            <person name="Rho M."/>
            <person name="Rogozin I.B."/>
            <person name="Sakarya O."/>
            <person name="Salamov A."/>
            <person name="Schaack S."/>
            <person name="Shapiro H."/>
            <person name="Shiga Y."/>
            <person name="Skalitzky C."/>
            <person name="Smith Z."/>
            <person name="Souvorov A."/>
            <person name="Sung W."/>
            <person name="Tang Z."/>
            <person name="Tsuchiya D."/>
            <person name="Tu H."/>
            <person name="Vos H."/>
            <person name="Wang M."/>
            <person name="Wolf Y.I."/>
            <person name="Yamagata H."/>
            <person name="Yamada T."/>
            <person name="Ye Y."/>
            <person name="Shaw J.R."/>
            <person name="Andrews J."/>
            <person name="Crease T.J."/>
            <person name="Tang H."/>
            <person name="Lucas S.M."/>
            <person name="Robertson H.M."/>
            <person name="Bork P."/>
            <person name="Koonin E.V."/>
            <person name="Zdobnov E.M."/>
            <person name="Grigoriev I.V."/>
            <person name="Lynch M."/>
            <person name="Boore J.L."/>
        </authorList>
    </citation>
    <scope>NUCLEOTIDE SEQUENCE [LARGE SCALE GENOMIC DNA]</scope>
</reference>
<proteinExistence type="predicted"/>
<evidence type="ECO:0000256" key="1">
    <source>
        <dbReference type="SAM" id="MobiDB-lite"/>
    </source>
</evidence>
<organism evidence="2 3">
    <name type="scientific">Daphnia pulex</name>
    <name type="common">Water flea</name>
    <dbReference type="NCBI Taxonomy" id="6669"/>
    <lineage>
        <taxon>Eukaryota</taxon>
        <taxon>Metazoa</taxon>
        <taxon>Ecdysozoa</taxon>
        <taxon>Arthropoda</taxon>
        <taxon>Crustacea</taxon>
        <taxon>Branchiopoda</taxon>
        <taxon>Diplostraca</taxon>
        <taxon>Cladocera</taxon>
        <taxon>Anomopoda</taxon>
        <taxon>Daphniidae</taxon>
        <taxon>Daphnia</taxon>
    </lineage>
</organism>
<feature type="compositionally biased region" description="Polar residues" evidence="1">
    <location>
        <begin position="1"/>
        <end position="30"/>
    </location>
</feature>
<dbReference type="AlphaFoldDB" id="E9HEH9"/>
<dbReference type="KEGG" id="dpx:DAPPUDRAFT_113260"/>
<dbReference type="Proteomes" id="UP000000305">
    <property type="component" value="Unassembled WGS sequence"/>
</dbReference>
<feature type="region of interest" description="Disordered" evidence="1">
    <location>
        <begin position="1"/>
        <end position="128"/>
    </location>
</feature>
<feature type="compositionally biased region" description="Basic residues" evidence="1">
    <location>
        <begin position="72"/>
        <end position="82"/>
    </location>
</feature>
<accession>E9HEH9</accession>
<feature type="compositionally biased region" description="Basic and acidic residues" evidence="1">
    <location>
        <begin position="34"/>
        <end position="43"/>
    </location>
</feature>